<comment type="caution">
    <text evidence="1">The sequence shown here is derived from an EMBL/GenBank/DDBJ whole genome shotgun (WGS) entry which is preliminary data.</text>
</comment>
<accession>A0A3N1D4C8</accession>
<evidence type="ECO:0000313" key="1">
    <source>
        <dbReference type="EMBL" id="ROO87938.1"/>
    </source>
</evidence>
<gene>
    <name evidence="1" type="ORF">EDD29_5587</name>
</gene>
<keyword evidence="2" id="KW-1185">Reference proteome</keyword>
<organism evidence="1 2">
    <name type="scientific">Actinocorallia herbida</name>
    <dbReference type="NCBI Taxonomy" id="58109"/>
    <lineage>
        <taxon>Bacteria</taxon>
        <taxon>Bacillati</taxon>
        <taxon>Actinomycetota</taxon>
        <taxon>Actinomycetes</taxon>
        <taxon>Streptosporangiales</taxon>
        <taxon>Thermomonosporaceae</taxon>
        <taxon>Actinocorallia</taxon>
    </lineage>
</organism>
<protein>
    <submittedName>
        <fullName evidence="1">Uncharacterized protein</fullName>
    </submittedName>
</protein>
<reference evidence="1 2" key="1">
    <citation type="submission" date="2018-11" db="EMBL/GenBank/DDBJ databases">
        <title>Sequencing the genomes of 1000 actinobacteria strains.</title>
        <authorList>
            <person name="Klenk H.-P."/>
        </authorList>
    </citation>
    <scope>NUCLEOTIDE SEQUENCE [LARGE SCALE GENOMIC DNA]</scope>
    <source>
        <strain evidence="1 2">DSM 44254</strain>
    </source>
</reference>
<evidence type="ECO:0000313" key="2">
    <source>
        <dbReference type="Proteomes" id="UP000272400"/>
    </source>
</evidence>
<dbReference type="RefSeq" id="WP_123667163.1">
    <property type="nucleotide sequence ID" value="NZ_RJKE01000001.1"/>
</dbReference>
<name>A0A3N1D4C8_9ACTN</name>
<dbReference type="AlphaFoldDB" id="A0A3N1D4C8"/>
<dbReference type="Proteomes" id="UP000272400">
    <property type="component" value="Unassembled WGS sequence"/>
</dbReference>
<proteinExistence type="predicted"/>
<dbReference type="OrthoDB" id="4753751at2"/>
<dbReference type="EMBL" id="RJKE01000001">
    <property type="protein sequence ID" value="ROO87938.1"/>
    <property type="molecule type" value="Genomic_DNA"/>
</dbReference>
<sequence>MPDTSGQPLEDDHDLLTRDEAAERLRSEIDALRADLSAYRHGADEESAARARRSEQRLTVLLGAQRRNATAQAEASVSGFFAYRGPGK</sequence>